<proteinExistence type="inferred from homology"/>
<keyword evidence="4 7" id="KW-0067">ATP-binding</keyword>
<dbReference type="EMBL" id="BNCI01000002">
    <property type="protein sequence ID" value="GHF28567.1"/>
    <property type="molecule type" value="Genomic_DNA"/>
</dbReference>
<keyword evidence="8" id="KW-1185">Reference proteome</keyword>
<dbReference type="RefSeq" id="WP_191253411.1">
    <property type="nucleotide sequence ID" value="NZ_BNCI01000002.1"/>
</dbReference>
<reference evidence="7" key="2">
    <citation type="submission" date="2020-09" db="EMBL/GenBank/DDBJ databases">
        <authorList>
            <person name="Sun Q."/>
            <person name="Kim S."/>
        </authorList>
    </citation>
    <scope>NUCLEOTIDE SEQUENCE</scope>
    <source>
        <strain evidence="7">KCTC 42590</strain>
    </source>
</reference>
<keyword evidence="3" id="KW-0547">Nucleotide-binding</keyword>
<dbReference type="AlphaFoldDB" id="A0A919AXS8"/>
<dbReference type="PANTHER" id="PTHR24220:SF689">
    <property type="entry name" value="LIPOPROTEIN-RELEASING SYSTEM ATP-BINDING PROTEIN LOLD"/>
    <property type="match status" value="1"/>
</dbReference>
<dbReference type="FunFam" id="3.40.50.300:FF:000032">
    <property type="entry name" value="Export ABC transporter ATP-binding protein"/>
    <property type="match status" value="1"/>
</dbReference>
<dbReference type="InterPro" id="IPR015854">
    <property type="entry name" value="ABC_transpr_LolD-like"/>
</dbReference>
<dbReference type="CDD" id="cd03255">
    <property type="entry name" value="ABC_MJ0796_LolCDE_FtsE"/>
    <property type="match status" value="1"/>
</dbReference>
<keyword evidence="7" id="KW-0449">Lipoprotein</keyword>
<keyword evidence="2" id="KW-0472">Membrane</keyword>
<keyword evidence="2" id="KW-0997">Cell inner membrane</keyword>
<evidence type="ECO:0000256" key="1">
    <source>
        <dbReference type="ARBA" id="ARBA00022448"/>
    </source>
</evidence>
<evidence type="ECO:0000256" key="2">
    <source>
        <dbReference type="ARBA" id="ARBA00022519"/>
    </source>
</evidence>
<accession>A0A919AXS8</accession>
<dbReference type="InterPro" id="IPR003593">
    <property type="entry name" value="AAA+_ATPase"/>
</dbReference>
<protein>
    <submittedName>
        <fullName evidence="7">Lipoprotein-releasing system ATP-binding protein LolD 2</fullName>
    </submittedName>
</protein>
<dbReference type="Proteomes" id="UP000630923">
    <property type="component" value="Unassembled WGS sequence"/>
</dbReference>
<dbReference type="SUPFAM" id="SSF52540">
    <property type="entry name" value="P-loop containing nucleoside triphosphate hydrolases"/>
    <property type="match status" value="1"/>
</dbReference>
<dbReference type="GO" id="GO:0016887">
    <property type="term" value="F:ATP hydrolysis activity"/>
    <property type="evidence" value="ECO:0007669"/>
    <property type="project" value="InterPro"/>
</dbReference>
<gene>
    <name evidence="7" type="primary">lolD2</name>
    <name evidence="7" type="ORF">GCM10017044_24740</name>
</gene>
<dbReference type="GO" id="GO:0098796">
    <property type="term" value="C:membrane protein complex"/>
    <property type="evidence" value="ECO:0007669"/>
    <property type="project" value="UniProtKB-ARBA"/>
</dbReference>
<dbReference type="GO" id="GO:0022857">
    <property type="term" value="F:transmembrane transporter activity"/>
    <property type="evidence" value="ECO:0007669"/>
    <property type="project" value="TreeGrafter"/>
</dbReference>
<dbReference type="GO" id="GO:0005524">
    <property type="term" value="F:ATP binding"/>
    <property type="evidence" value="ECO:0007669"/>
    <property type="project" value="UniProtKB-KW"/>
</dbReference>
<dbReference type="GO" id="GO:0044874">
    <property type="term" value="P:lipoprotein localization to outer membrane"/>
    <property type="evidence" value="ECO:0007669"/>
    <property type="project" value="TreeGrafter"/>
</dbReference>
<evidence type="ECO:0000313" key="7">
    <source>
        <dbReference type="EMBL" id="GHF28567.1"/>
    </source>
</evidence>
<comment type="caution">
    <text evidence="7">The sequence shown here is derived from an EMBL/GenBank/DDBJ whole genome shotgun (WGS) entry which is preliminary data.</text>
</comment>
<dbReference type="InterPro" id="IPR017871">
    <property type="entry name" value="ABC_transporter-like_CS"/>
</dbReference>
<sequence length="225" mass="24440">MAPALSVQNLKKTFREANNSLEILRGIDLSVEKGEIVALVGASGAGKSTLLQIAGLLDHADSGHVHIAGQDTTSLKEEKRTEVRQNDIGFVYQFHHLLPDFSALENVALALRISGSSNKDAERRAEDILTQMGLKDRLSHIPAKLSGGEQQRVAIARALVGRPAILLADEPTGNLDESTAGQVFETMLDMVRREGVSALIATHDTSLAMKMDRQFRLHEGKLESL</sequence>
<name>A0A919AXS8_9PROT</name>
<dbReference type="PANTHER" id="PTHR24220">
    <property type="entry name" value="IMPORT ATP-BINDING PROTEIN"/>
    <property type="match status" value="1"/>
</dbReference>
<dbReference type="InterPro" id="IPR027417">
    <property type="entry name" value="P-loop_NTPase"/>
</dbReference>
<dbReference type="SMART" id="SM00382">
    <property type="entry name" value="AAA"/>
    <property type="match status" value="1"/>
</dbReference>
<evidence type="ECO:0000259" key="6">
    <source>
        <dbReference type="PROSITE" id="PS50893"/>
    </source>
</evidence>
<evidence type="ECO:0000256" key="5">
    <source>
        <dbReference type="ARBA" id="ARBA00038388"/>
    </source>
</evidence>
<dbReference type="InterPro" id="IPR003439">
    <property type="entry name" value="ABC_transporter-like_ATP-bd"/>
</dbReference>
<dbReference type="Gene3D" id="3.40.50.300">
    <property type="entry name" value="P-loop containing nucleotide triphosphate hydrolases"/>
    <property type="match status" value="1"/>
</dbReference>
<dbReference type="PROSITE" id="PS50893">
    <property type="entry name" value="ABC_TRANSPORTER_2"/>
    <property type="match status" value="1"/>
</dbReference>
<evidence type="ECO:0000256" key="4">
    <source>
        <dbReference type="ARBA" id="ARBA00022840"/>
    </source>
</evidence>
<reference evidence="7" key="1">
    <citation type="journal article" date="2014" name="Int. J. Syst. Evol. Microbiol.">
        <title>Complete genome sequence of Corynebacterium casei LMG S-19264T (=DSM 44701T), isolated from a smear-ripened cheese.</title>
        <authorList>
            <consortium name="US DOE Joint Genome Institute (JGI-PGF)"/>
            <person name="Walter F."/>
            <person name="Albersmeier A."/>
            <person name="Kalinowski J."/>
            <person name="Ruckert C."/>
        </authorList>
    </citation>
    <scope>NUCLEOTIDE SEQUENCE</scope>
    <source>
        <strain evidence="7">KCTC 42590</strain>
    </source>
</reference>
<comment type="similarity">
    <text evidence="5">Belongs to the ABC transporter superfamily. Macrolide exporter (TC 3.A.1.122) family.</text>
</comment>
<dbReference type="InterPro" id="IPR017911">
    <property type="entry name" value="MacB-like_ATP-bd"/>
</dbReference>
<keyword evidence="2" id="KW-1003">Cell membrane</keyword>
<dbReference type="Pfam" id="PF00005">
    <property type="entry name" value="ABC_tran"/>
    <property type="match status" value="1"/>
</dbReference>
<evidence type="ECO:0000256" key="3">
    <source>
        <dbReference type="ARBA" id="ARBA00022741"/>
    </source>
</evidence>
<evidence type="ECO:0000313" key="8">
    <source>
        <dbReference type="Proteomes" id="UP000630923"/>
    </source>
</evidence>
<dbReference type="PROSITE" id="PS00211">
    <property type="entry name" value="ABC_TRANSPORTER_1"/>
    <property type="match status" value="1"/>
</dbReference>
<organism evidence="7 8">
    <name type="scientific">Kordiimonas sediminis</name>
    <dbReference type="NCBI Taxonomy" id="1735581"/>
    <lineage>
        <taxon>Bacteria</taxon>
        <taxon>Pseudomonadati</taxon>
        <taxon>Pseudomonadota</taxon>
        <taxon>Alphaproteobacteria</taxon>
        <taxon>Kordiimonadales</taxon>
        <taxon>Kordiimonadaceae</taxon>
        <taxon>Kordiimonas</taxon>
    </lineage>
</organism>
<feature type="domain" description="ABC transporter" evidence="6">
    <location>
        <begin position="5"/>
        <end position="225"/>
    </location>
</feature>
<dbReference type="GO" id="GO:0089705">
    <property type="term" value="P:protein localization to outer membrane"/>
    <property type="evidence" value="ECO:0007669"/>
    <property type="project" value="TreeGrafter"/>
</dbReference>
<keyword evidence="1" id="KW-0813">Transport</keyword>
<dbReference type="GO" id="GO:0005886">
    <property type="term" value="C:plasma membrane"/>
    <property type="evidence" value="ECO:0007669"/>
    <property type="project" value="TreeGrafter"/>
</dbReference>